<gene>
    <name evidence="1" type="ORF">GGQ73_001201</name>
</gene>
<dbReference type="Proteomes" id="UP000565286">
    <property type="component" value="Unassembled WGS sequence"/>
</dbReference>
<reference evidence="1 2" key="1">
    <citation type="submission" date="2020-08" db="EMBL/GenBank/DDBJ databases">
        <title>Genomic Encyclopedia of Type Strains, Phase IV (KMG-IV): sequencing the most valuable type-strain genomes for metagenomic binning, comparative biology and taxonomic classification.</title>
        <authorList>
            <person name="Goeker M."/>
        </authorList>
    </citation>
    <scope>NUCLEOTIDE SEQUENCE [LARGE SCALE GENOMIC DNA]</scope>
    <source>
        <strain evidence="1 2">DSM 26438</strain>
    </source>
</reference>
<evidence type="ECO:0000313" key="1">
    <source>
        <dbReference type="EMBL" id="MBB3945268.1"/>
    </source>
</evidence>
<dbReference type="EMBL" id="JACIDV010000003">
    <property type="protein sequence ID" value="MBB3945268.1"/>
    <property type="molecule type" value="Genomic_DNA"/>
</dbReference>
<comment type="caution">
    <text evidence="1">The sequence shown here is derived from an EMBL/GenBank/DDBJ whole genome shotgun (WGS) entry which is preliminary data.</text>
</comment>
<protein>
    <submittedName>
        <fullName evidence="1">Uncharacterized protein</fullName>
    </submittedName>
</protein>
<dbReference type="AlphaFoldDB" id="A0A7W6C791"/>
<organism evidence="1 2">
    <name type="scientific">Rhizobium skierniewicense</name>
    <dbReference type="NCBI Taxonomy" id="984260"/>
    <lineage>
        <taxon>Bacteria</taxon>
        <taxon>Pseudomonadati</taxon>
        <taxon>Pseudomonadota</taxon>
        <taxon>Alphaproteobacteria</taxon>
        <taxon>Hyphomicrobiales</taxon>
        <taxon>Rhizobiaceae</taxon>
        <taxon>Rhizobium/Agrobacterium group</taxon>
        <taxon>Rhizobium</taxon>
    </lineage>
</organism>
<proteinExistence type="predicted"/>
<name>A0A7W6C791_9HYPH</name>
<sequence length="92" mass="11091">MSLRERNSEKDRRNRAYRLSCGDLLKKKERERQLFEAEATGEFEKYAIEYLPRSGCWKQNTRRLSKRQPRFMHQASLNLKVRQSCNRVGRAK</sequence>
<accession>A0A7W6C791</accession>
<dbReference type="RefSeq" id="WP_183894710.1">
    <property type="nucleotide sequence ID" value="NZ_JACIDV010000003.1"/>
</dbReference>
<keyword evidence="2" id="KW-1185">Reference proteome</keyword>
<evidence type="ECO:0000313" key="2">
    <source>
        <dbReference type="Proteomes" id="UP000565286"/>
    </source>
</evidence>